<keyword evidence="1" id="KW-0812">Transmembrane</keyword>
<feature type="transmembrane region" description="Helical" evidence="1">
    <location>
        <begin position="12"/>
        <end position="38"/>
    </location>
</feature>
<feature type="transmembrane region" description="Helical" evidence="1">
    <location>
        <begin position="201"/>
        <end position="225"/>
    </location>
</feature>
<keyword evidence="1" id="KW-0472">Membrane</keyword>
<dbReference type="Pfam" id="PF14329">
    <property type="entry name" value="DUF4386"/>
    <property type="match status" value="1"/>
</dbReference>
<accession>A0A4R6KD78</accession>
<sequence>MLQSVRLSSIGAVCAISTSFCFVLGAVAMGISGVDTLIPDTGQQGRSWITDVDGASGLFFAGAWLIVLMGFLAIVAFVAFYDVLRDAGQMLVLAPVLGAVGMTLVTVSHLVPIALAYELVPAYTDAAPATQSSLGGVFETFASIAAVTNAAGNFLGWGVALPLYALAIFTTRALPRWIGWLGLFVAAFAGWLGLLSPVSDVISGISFLGFIGFFVFMVSMGICLLRRRATTSAGGTRKMA</sequence>
<evidence type="ECO:0000256" key="1">
    <source>
        <dbReference type="SAM" id="Phobius"/>
    </source>
</evidence>
<dbReference type="Proteomes" id="UP000295388">
    <property type="component" value="Unassembled WGS sequence"/>
</dbReference>
<gene>
    <name evidence="2" type="ORF">EV643_110215</name>
</gene>
<dbReference type="OrthoDB" id="9837336at2"/>
<organism evidence="2 3">
    <name type="scientific">Kribbella caucasensis</name>
    <dbReference type="NCBI Taxonomy" id="2512215"/>
    <lineage>
        <taxon>Bacteria</taxon>
        <taxon>Bacillati</taxon>
        <taxon>Actinomycetota</taxon>
        <taxon>Actinomycetes</taxon>
        <taxon>Propionibacteriales</taxon>
        <taxon>Kribbellaceae</taxon>
        <taxon>Kribbella</taxon>
    </lineage>
</organism>
<evidence type="ECO:0000313" key="2">
    <source>
        <dbReference type="EMBL" id="TDO46832.1"/>
    </source>
</evidence>
<dbReference type="AlphaFoldDB" id="A0A4R6KD78"/>
<feature type="transmembrane region" description="Helical" evidence="1">
    <location>
        <begin position="177"/>
        <end position="195"/>
    </location>
</feature>
<comment type="caution">
    <text evidence="2">The sequence shown here is derived from an EMBL/GenBank/DDBJ whole genome shotgun (WGS) entry which is preliminary data.</text>
</comment>
<proteinExistence type="predicted"/>
<protein>
    <submittedName>
        <fullName evidence="2">Uncharacterized protein DUF4386</fullName>
    </submittedName>
</protein>
<dbReference type="EMBL" id="SNWQ01000010">
    <property type="protein sequence ID" value="TDO46832.1"/>
    <property type="molecule type" value="Genomic_DNA"/>
</dbReference>
<name>A0A4R6KD78_9ACTN</name>
<feature type="transmembrane region" description="Helical" evidence="1">
    <location>
        <begin position="140"/>
        <end position="165"/>
    </location>
</feature>
<dbReference type="InterPro" id="IPR025495">
    <property type="entry name" value="DUF4386"/>
</dbReference>
<reference evidence="2 3" key="1">
    <citation type="submission" date="2019-03" db="EMBL/GenBank/DDBJ databases">
        <title>Genomic Encyclopedia of Type Strains, Phase III (KMG-III): the genomes of soil and plant-associated and newly described type strains.</title>
        <authorList>
            <person name="Whitman W."/>
        </authorList>
    </citation>
    <scope>NUCLEOTIDE SEQUENCE [LARGE SCALE GENOMIC DNA]</scope>
    <source>
        <strain evidence="2 3">VKM Ac-2527</strain>
    </source>
</reference>
<keyword evidence="1" id="KW-1133">Transmembrane helix</keyword>
<evidence type="ECO:0000313" key="3">
    <source>
        <dbReference type="Proteomes" id="UP000295388"/>
    </source>
</evidence>
<feature type="transmembrane region" description="Helical" evidence="1">
    <location>
        <begin position="58"/>
        <end position="80"/>
    </location>
</feature>
<feature type="transmembrane region" description="Helical" evidence="1">
    <location>
        <begin position="92"/>
        <end position="120"/>
    </location>
</feature>
<dbReference type="RefSeq" id="WP_133801978.1">
    <property type="nucleotide sequence ID" value="NZ_SNWQ01000010.1"/>
</dbReference>
<keyword evidence="3" id="KW-1185">Reference proteome</keyword>